<comment type="caution">
    <text evidence="2">The sequence shown here is derived from an EMBL/GenBank/DDBJ whole genome shotgun (WGS) entry which is preliminary data.</text>
</comment>
<protein>
    <submittedName>
        <fullName evidence="2">Uncharacterized protein</fullName>
    </submittedName>
</protein>
<feature type="region of interest" description="Disordered" evidence="1">
    <location>
        <begin position="1"/>
        <end position="24"/>
    </location>
</feature>
<dbReference type="Proteomes" id="UP000299290">
    <property type="component" value="Unassembled WGS sequence"/>
</dbReference>
<name>A0A4D4JY43_9ACTN</name>
<proteinExistence type="predicted"/>
<organism evidence="2 3">
    <name type="scientific">Streptomyces antimycoticus</name>
    <dbReference type="NCBI Taxonomy" id="68175"/>
    <lineage>
        <taxon>Bacteria</taxon>
        <taxon>Bacillati</taxon>
        <taxon>Actinomycetota</taxon>
        <taxon>Actinomycetes</taxon>
        <taxon>Kitasatosporales</taxon>
        <taxon>Streptomycetaceae</taxon>
        <taxon>Streptomyces</taxon>
        <taxon>Streptomyces violaceusniger group</taxon>
    </lineage>
</organism>
<accession>A0A4D4JY43</accession>
<gene>
    <name evidence="2" type="ORF">SANT12839_024770</name>
</gene>
<evidence type="ECO:0000313" key="2">
    <source>
        <dbReference type="EMBL" id="GDY41595.1"/>
    </source>
</evidence>
<evidence type="ECO:0000256" key="1">
    <source>
        <dbReference type="SAM" id="MobiDB-lite"/>
    </source>
</evidence>
<evidence type="ECO:0000313" key="3">
    <source>
        <dbReference type="Proteomes" id="UP000299290"/>
    </source>
</evidence>
<keyword evidence="3" id="KW-1185">Reference proteome</keyword>
<reference evidence="2 3" key="1">
    <citation type="journal article" date="2020" name="Int. J. Syst. Evol. Microbiol.">
        <title>Reclassification of Streptomyces castelarensis and Streptomyces sporoclivatus as later heterotypic synonyms of Streptomyces antimycoticus.</title>
        <authorList>
            <person name="Komaki H."/>
            <person name="Tamura T."/>
        </authorList>
    </citation>
    <scope>NUCLEOTIDE SEQUENCE [LARGE SCALE GENOMIC DNA]</scope>
    <source>
        <strain evidence="2 3">NBRC 12839</strain>
    </source>
</reference>
<dbReference type="AlphaFoldDB" id="A0A4D4JY43"/>
<sequence>MPPGISAVTSSPSGGAIPPCSDRSRARNWSAASQIAVPQLLIPAENPATDAAGSAVSPIRISTCPTGTLSASAAIWVSAVQVPVPMSAAAIRTV</sequence>
<dbReference type="EMBL" id="BJHV01000001">
    <property type="protein sequence ID" value="GDY41595.1"/>
    <property type="molecule type" value="Genomic_DNA"/>
</dbReference>